<keyword evidence="3 6" id="KW-0812">Transmembrane</keyword>
<evidence type="ECO:0000313" key="8">
    <source>
        <dbReference type="EMBL" id="ALG86501.1"/>
    </source>
</evidence>
<dbReference type="InterPro" id="IPR051401">
    <property type="entry name" value="GtrA_CellWall_Glycosyl"/>
</dbReference>
<keyword evidence="9" id="KW-1185">Reference proteome</keyword>
<dbReference type="Proteomes" id="UP000063789">
    <property type="component" value="Chromosome"/>
</dbReference>
<dbReference type="STRING" id="1136941.ACH46_01285"/>
<sequence length="143" mass="16052">MPLELPLDDEEASTDVDLKTQVTRFILTGGFSAIFDFGLTFLLQEVFGAPFWMAKAAGFILGTTIAYLLNRRWTFRAEPSTARFIAVVVLYAITFFVNIGLYNWLMHTWGTAFIAIVLAFCIAQGVATVINFVVQRAVIFKIR</sequence>
<dbReference type="PANTHER" id="PTHR38459">
    <property type="entry name" value="PROPHAGE BACTOPRENOL-LINKED GLUCOSE TRANSLOCASE HOMOLOG"/>
    <property type="match status" value="1"/>
</dbReference>
<dbReference type="GO" id="GO:0005886">
    <property type="term" value="C:plasma membrane"/>
    <property type="evidence" value="ECO:0007669"/>
    <property type="project" value="TreeGrafter"/>
</dbReference>
<comment type="subcellular location">
    <subcellularLocation>
        <location evidence="1">Membrane</location>
        <topology evidence="1">Multi-pass membrane protein</topology>
    </subcellularLocation>
</comment>
<organism evidence="8 9">
    <name type="scientific">Gordonia phthalatica</name>
    <dbReference type="NCBI Taxonomy" id="1136941"/>
    <lineage>
        <taxon>Bacteria</taxon>
        <taxon>Bacillati</taxon>
        <taxon>Actinomycetota</taxon>
        <taxon>Actinomycetes</taxon>
        <taxon>Mycobacteriales</taxon>
        <taxon>Gordoniaceae</taxon>
        <taxon>Gordonia</taxon>
    </lineage>
</organism>
<proteinExistence type="inferred from homology"/>
<keyword evidence="4 6" id="KW-1133">Transmembrane helix</keyword>
<evidence type="ECO:0000256" key="1">
    <source>
        <dbReference type="ARBA" id="ARBA00004141"/>
    </source>
</evidence>
<feature type="transmembrane region" description="Helical" evidence="6">
    <location>
        <begin position="49"/>
        <end position="69"/>
    </location>
</feature>
<evidence type="ECO:0000256" key="3">
    <source>
        <dbReference type="ARBA" id="ARBA00022692"/>
    </source>
</evidence>
<keyword evidence="5 6" id="KW-0472">Membrane</keyword>
<reference evidence="9" key="1">
    <citation type="submission" date="2015-06" db="EMBL/GenBank/DDBJ databases">
        <title>Complete genome sequence and metabolic analysis of phthalate degradation pathway in Gordonia sp. QH-11.</title>
        <authorList>
            <person name="Jin D."/>
            <person name="Kong X."/>
            <person name="Bai Z."/>
        </authorList>
    </citation>
    <scope>NUCLEOTIDE SEQUENCE [LARGE SCALE GENOMIC DNA]</scope>
    <source>
        <strain evidence="9">QH-11</strain>
    </source>
</reference>
<dbReference type="Pfam" id="PF04138">
    <property type="entry name" value="GtrA_DPMS_TM"/>
    <property type="match status" value="1"/>
</dbReference>
<feature type="transmembrane region" description="Helical" evidence="6">
    <location>
        <begin position="81"/>
        <end position="105"/>
    </location>
</feature>
<evidence type="ECO:0000256" key="2">
    <source>
        <dbReference type="ARBA" id="ARBA00009399"/>
    </source>
</evidence>
<accession>A0A0N9NFM2</accession>
<protein>
    <recommendedName>
        <fullName evidence="7">GtrA/DPMS transmembrane domain-containing protein</fullName>
    </recommendedName>
</protein>
<evidence type="ECO:0000259" key="7">
    <source>
        <dbReference type="Pfam" id="PF04138"/>
    </source>
</evidence>
<feature type="transmembrane region" description="Helical" evidence="6">
    <location>
        <begin position="111"/>
        <end position="134"/>
    </location>
</feature>
<evidence type="ECO:0000256" key="4">
    <source>
        <dbReference type="ARBA" id="ARBA00022989"/>
    </source>
</evidence>
<dbReference type="EMBL" id="CP011853">
    <property type="protein sequence ID" value="ALG86501.1"/>
    <property type="molecule type" value="Genomic_DNA"/>
</dbReference>
<evidence type="ECO:0000256" key="6">
    <source>
        <dbReference type="SAM" id="Phobius"/>
    </source>
</evidence>
<dbReference type="PATRIC" id="fig|1136941.3.peg.263"/>
<dbReference type="InterPro" id="IPR007267">
    <property type="entry name" value="GtrA_DPMS_TM"/>
</dbReference>
<dbReference type="AlphaFoldDB" id="A0A0N9NFM2"/>
<comment type="similarity">
    <text evidence="2">Belongs to the GtrA family.</text>
</comment>
<dbReference type="KEGG" id="goq:ACH46_01285"/>
<dbReference type="GO" id="GO:0000271">
    <property type="term" value="P:polysaccharide biosynthetic process"/>
    <property type="evidence" value="ECO:0007669"/>
    <property type="project" value="InterPro"/>
</dbReference>
<evidence type="ECO:0000256" key="5">
    <source>
        <dbReference type="ARBA" id="ARBA00023136"/>
    </source>
</evidence>
<gene>
    <name evidence="8" type="ORF">ACH46_01285</name>
</gene>
<name>A0A0N9NFM2_9ACTN</name>
<reference evidence="8 9" key="2">
    <citation type="journal article" date="2017" name="Int. J. Syst. Evol. Microbiol.">
        <title>Gordonia phthalatica sp. nov., a di-n-butyl phthalate-degrading bacterium isolated from activated sludge.</title>
        <authorList>
            <person name="Jin D."/>
            <person name="Kong X."/>
            <person name="Jia M."/>
            <person name="Yu X."/>
            <person name="Wang X."/>
            <person name="Zhuang X."/>
            <person name="Deng Y."/>
            <person name="Bai Z."/>
        </authorList>
    </citation>
    <scope>NUCLEOTIDE SEQUENCE [LARGE SCALE GENOMIC DNA]</scope>
    <source>
        <strain evidence="8 9">QH-11</strain>
    </source>
</reference>
<dbReference type="PANTHER" id="PTHR38459:SF6">
    <property type="entry name" value="ARABINOGALACTAN BIOSYNTHESIS RECRUITING PROTEIN RV3789"/>
    <property type="match status" value="1"/>
</dbReference>
<evidence type="ECO:0000313" key="9">
    <source>
        <dbReference type="Proteomes" id="UP000063789"/>
    </source>
</evidence>
<feature type="domain" description="GtrA/DPMS transmembrane" evidence="7">
    <location>
        <begin position="24"/>
        <end position="140"/>
    </location>
</feature>
<dbReference type="OrthoDB" id="3828151at2"/>